<dbReference type="GO" id="GO:0005737">
    <property type="term" value="C:cytoplasm"/>
    <property type="evidence" value="ECO:0007669"/>
    <property type="project" value="TreeGrafter"/>
</dbReference>
<dbReference type="InterPro" id="IPR016181">
    <property type="entry name" value="Acyl_CoA_acyltransferase"/>
</dbReference>
<dbReference type="PROSITE" id="PS51186">
    <property type="entry name" value="GNAT"/>
    <property type="match status" value="1"/>
</dbReference>
<dbReference type="InterPro" id="IPR051531">
    <property type="entry name" value="N-acetyltransferase"/>
</dbReference>
<dbReference type="GO" id="GO:0008999">
    <property type="term" value="F:protein-N-terminal-alanine acetyltransferase activity"/>
    <property type="evidence" value="ECO:0007669"/>
    <property type="project" value="TreeGrafter"/>
</dbReference>
<keyword evidence="2" id="KW-0808">Transferase</keyword>
<dbReference type="eggNOG" id="COG1670">
    <property type="taxonomic scope" value="Bacteria"/>
</dbReference>
<keyword evidence="2" id="KW-0687">Ribonucleoprotein</keyword>
<reference evidence="3" key="1">
    <citation type="journal article" date="2013" name="Stand. Genomic Sci.">
        <title>Complete genome sequence of Desulfocapsa sulfexigens, a marine deltaproteobacterium specialized in disproportionating inorganic sulfur compounds.</title>
        <authorList>
            <person name="Finster K.W."/>
            <person name="Kjeldsen K.U."/>
            <person name="Kube M."/>
            <person name="Reinhardt R."/>
            <person name="Mussmann M."/>
            <person name="Amann R."/>
            <person name="Schreiber L."/>
        </authorList>
    </citation>
    <scope>NUCLEOTIDE SEQUENCE [LARGE SCALE GENOMIC DNA]</scope>
    <source>
        <strain evidence="3">DSM 10523 / SB164P1</strain>
    </source>
</reference>
<dbReference type="EMBL" id="CP003985">
    <property type="protein sequence ID" value="AGF78010.1"/>
    <property type="molecule type" value="Genomic_DNA"/>
</dbReference>
<dbReference type="AlphaFoldDB" id="M1PE94"/>
<keyword evidence="3" id="KW-1185">Reference proteome</keyword>
<dbReference type="OrthoDB" id="9761456at2"/>
<sequence>METTLLFPKLSTDRLILNELVKEDSEVLYRHFSNKDVIKYYDLEAFSSIDQASTLIQLFKKRFDEALGIRWAIRLKDNGDFIGTCGFNSWNSKMRSSVVGYDISKDFWGNGYATEALRETIKIAFSGGLPCGELNRIQGDTVPGNGASEAVLKKLGFKEEGLLRESGYWKVRFHDLKCFGLIRSDY</sequence>
<dbReference type="PANTHER" id="PTHR43792:SF9">
    <property type="entry name" value="RIBOSOMAL-PROTEIN-ALANINE ACETYLTRANSFERASE"/>
    <property type="match status" value="1"/>
</dbReference>
<dbReference type="KEGG" id="dsf:UWK_01450"/>
<dbReference type="STRING" id="1167006.UWK_01450"/>
<name>M1PE94_DESSD</name>
<evidence type="ECO:0000259" key="1">
    <source>
        <dbReference type="PROSITE" id="PS51186"/>
    </source>
</evidence>
<dbReference type="Gene3D" id="3.40.630.30">
    <property type="match status" value="1"/>
</dbReference>
<keyword evidence="2" id="KW-0689">Ribosomal protein</keyword>
<dbReference type="HOGENOM" id="CLU_013985_3_6_7"/>
<feature type="domain" description="N-acetyltransferase" evidence="1">
    <location>
        <begin position="27"/>
        <end position="175"/>
    </location>
</feature>
<evidence type="ECO:0000313" key="3">
    <source>
        <dbReference type="Proteomes" id="UP000011721"/>
    </source>
</evidence>
<dbReference type="Pfam" id="PF13302">
    <property type="entry name" value="Acetyltransf_3"/>
    <property type="match status" value="1"/>
</dbReference>
<dbReference type="SUPFAM" id="SSF55729">
    <property type="entry name" value="Acyl-CoA N-acyltransferases (Nat)"/>
    <property type="match status" value="1"/>
</dbReference>
<accession>M1PE94</accession>
<dbReference type="GO" id="GO:0005840">
    <property type="term" value="C:ribosome"/>
    <property type="evidence" value="ECO:0007669"/>
    <property type="project" value="UniProtKB-KW"/>
</dbReference>
<dbReference type="Proteomes" id="UP000011721">
    <property type="component" value="Chromosome"/>
</dbReference>
<protein>
    <submittedName>
        <fullName evidence="2">Acetyltransferase, ribosomal protein N-acetylase</fullName>
    </submittedName>
</protein>
<dbReference type="InterPro" id="IPR000182">
    <property type="entry name" value="GNAT_dom"/>
</dbReference>
<dbReference type="PANTHER" id="PTHR43792">
    <property type="entry name" value="GNAT FAMILY, PUTATIVE (AFU_ORTHOLOGUE AFUA_3G00765)-RELATED-RELATED"/>
    <property type="match status" value="1"/>
</dbReference>
<proteinExistence type="predicted"/>
<organism evidence="2 3">
    <name type="scientific">Desulfocapsa sulfexigens (strain DSM 10523 / SB164P1)</name>
    <dbReference type="NCBI Taxonomy" id="1167006"/>
    <lineage>
        <taxon>Bacteria</taxon>
        <taxon>Pseudomonadati</taxon>
        <taxon>Thermodesulfobacteriota</taxon>
        <taxon>Desulfobulbia</taxon>
        <taxon>Desulfobulbales</taxon>
        <taxon>Desulfocapsaceae</taxon>
        <taxon>Desulfocapsa</taxon>
    </lineage>
</organism>
<evidence type="ECO:0000313" key="2">
    <source>
        <dbReference type="EMBL" id="AGF78010.1"/>
    </source>
</evidence>
<gene>
    <name evidence="2" type="ordered locus">UWK_01450</name>
</gene>